<keyword evidence="3" id="KW-1133">Transmembrane helix</keyword>
<dbReference type="CDD" id="cd21442">
    <property type="entry name" value="SNARE_NTD_STX6-like"/>
    <property type="match status" value="1"/>
</dbReference>
<keyword evidence="3" id="KW-0472">Membrane</keyword>
<keyword evidence="1" id="KW-0813">Transport</keyword>
<evidence type="ECO:0000256" key="1">
    <source>
        <dbReference type="ARBA" id="ARBA00022927"/>
    </source>
</evidence>
<accession>A0A0C9S703</accession>
<evidence type="ECO:0000259" key="4">
    <source>
        <dbReference type="Pfam" id="PF09177"/>
    </source>
</evidence>
<dbReference type="SUPFAM" id="SSF47661">
    <property type="entry name" value="t-snare proteins"/>
    <property type="match status" value="1"/>
</dbReference>
<dbReference type="AlphaFoldDB" id="A0A0C9S703"/>
<dbReference type="InterPro" id="IPR015260">
    <property type="entry name" value="Syntaxin-6/10/61_N"/>
</dbReference>
<name>A0A0C9S703_9CONI</name>
<keyword evidence="3" id="KW-0812">Transmembrane</keyword>
<evidence type="ECO:0000256" key="2">
    <source>
        <dbReference type="ARBA" id="ARBA00046280"/>
    </source>
</evidence>
<feature type="domain" description="Syntaxin 6/10/61 N-terminal" evidence="4">
    <location>
        <begin position="11"/>
        <end position="116"/>
    </location>
</feature>
<dbReference type="GO" id="GO:0015031">
    <property type="term" value="P:protein transport"/>
    <property type="evidence" value="ECO:0007669"/>
    <property type="project" value="UniProtKB-KW"/>
</dbReference>
<organism evidence="5">
    <name type="scientific">Wollemia nobilis</name>
    <dbReference type="NCBI Taxonomy" id="56998"/>
    <lineage>
        <taxon>Eukaryota</taxon>
        <taxon>Viridiplantae</taxon>
        <taxon>Streptophyta</taxon>
        <taxon>Embryophyta</taxon>
        <taxon>Tracheophyta</taxon>
        <taxon>Spermatophyta</taxon>
        <taxon>Pinopsida</taxon>
        <taxon>Pinidae</taxon>
        <taxon>Conifers II</taxon>
        <taxon>Araucariales</taxon>
        <taxon>Araucariaceae</taxon>
        <taxon>Wollemia</taxon>
    </lineage>
</organism>
<feature type="transmembrane region" description="Helical" evidence="3">
    <location>
        <begin position="359"/>
        <end position="377"/>
    </location>
</feature>
<proteinExistence type="predicted"/>
<dbReference type="Pfam" id="PF09177">
    <property type="entry name" value="STX6_10_61_N"/>
    <property type="match status" value="1"/>
</dbReference>
<dbReference type="PANTHER" id="PTHR34949">
    <property type="entry name" value="OS05G0443700 PROTEIN"/>
    <property type="match status" value="1"/>
</dbReference>
<protein>
    <submittedName>
        <fullName evidence="5">TSA: Wollemia nobilis Ref_Wollemi_Transcript_10097_1827 transcribed RNA sequence</fullName>
    </submittedName>
</protein>
<dbReference type="PANTHER" id="PTHR34949:SF3">
    <property type="entry name" value="OS08G0244100 PROTEIN"/>
    <property type="match status" value="1"/>
</dbReference>
<keyword evidence="1" id="KW-0653">Protein transport</keyword>
<dbReference type="EMBL" id="GCHU01010042">
    <property type="protein sequence ID" value="JAG88052.1"/>
    <property type="molecule type" value="Transcribed_RNA"/>
</dbReference>
<dbReference type="GO" id="GO:0016020">
    <property type="term" value="C:membrane"/>
    <property type="evidence" value="ECO:0007669"/>
    <property type="project" value="InterPro"/>
</dbReference>
<dbReference type="Gene3D" id="1.20.58.90">
    <property type="match status" value="1"/>
</dbReference>
<evidence type="ECO:0000256" key="3">
    <source>
        <dbReference type="SAM" id="Phobius"/>
    </source>
</evidence>
<dbReference type="InterPro" id="IPR010989">
    <property type="entry name" value="SNARE"/>
</dbReference>
<evidence type="ECO:0000313" key="5">
    <source>
        <dbReference type="EMBL" id="JAG88052.1"/>
    </source>
</evidence>
<dbReference type="GO" id="GO:0012505">
    <property type="term" value="C:endomembrane system"/>
    <property type="evidence" value="ECO:0007669"/>
    <property type="project" value="UniProtKB-SubCell"/>
</dbReference>
<dbReference type="GO" id="GO:0048193">
    <property type="term" value="P:Golgi vesicle transport"/>
    <property type="evidence" value="ECO:0007669"/>
    <property type="project" value="InterPro"/>
</dbReference>
<sequence length="378" mass="42890">MTTNFVRWESDPFFSAAEDVQDSADRLESVYRRWMHARAAAGGSDQRVSEVIEASEGMGDSVGVVRREVQTALGTAKWQLDEFDRAVKSSYTGNDGDASDRHKQFVVAIRNQILGIEKTLSDSISEEGNKGLRWVQLDDQEKDDLASFLCGSYGNNNCLEQHSDDSIEDMVELRLDDAPLLKRRDLRNSCPTDSAYAHDRGFRETVLFNKDSKFVIELAENKVADSRDDPYSGASVDRKIGCRKNSSVGDELGSWKIVIEDDNSRKETSELRSKEYPSKLNMLRLITKLGLETQLRWSKGCLRRWKDNEHLKDVSKSTWAEGDKKMHHGSEQTNGWVGTIQRKMPRSQYFIHNGRPLQITWVLIVMLCLVGLFAVLVT</sequence>
<comment type="subcellular location">
    <subcellularLocation>
        <location evidence="2">Endomembrane system</location>
        <topology evidence="2">Single-pass type IV membrane protein</topology>
    </subcellularLocation>
</comment>
<reference evidence="5" key="1">
    <citation type="submission" date="2015-02" db="EMBL/GenBank/DDBJ databases">
        <title>A transcriptome of Wollemia nobilis - a relic of Gondwana.</title>
        <authorList>
            <person name="Chia J.Y."/>
            <person name="Leong Y.S."/>
            <person name="Abdul Karim S."/>
            <person name="Wan Azmi N."/>
            <person name="Hercus R."/>
            <person name="Croft L."/>
        </authorList>
    </citation>
    <scope>NUCLEOTIDE SEQUENCE</scope>
    <source>
        <strain evidence="5">MaeBrown</strain>
        <tissue evidence="5">Leaf</tissue>
    </source>
</reference>